<organism evidence="18 19">
    <name type="scientific">Thyridium curvatum</name>
    <dbReference type="NCBI Taxonomy" id="1093900"/>
    <lineage>
        <taxon>Eukaryota</taxon>
        <taxon>Fungi</taxon>
        <taxon>Dikarya</taxon>
        <taxon>Ascomycota</taxon>
        <taxon>Pezizomycotina</taxon>
        <taxon>Sordariomycetes</taxon>
        <taxon>Sordariomycetidae</taxon>
        <taxon>Thyridiales</taxon>
        <taxon>Thyridiaceae</taxon>
        <taxon>Thyridium</taxon>
    </lineage>
</organism>
<evidence type="ECO:0000256" key="15">
    <source>
        <dbReference type="ARBA" id="ARBA00023242"/>
    </source>
</evidence>
<evidence type="ECO:0000256" key="10">
    <source>
        <dbReference type="ARBA" id="ARBA00022786"/>
    </source>
</evidence>
<evidence type="ECO:0000256" key="2">
    <source>
        <dbReference type="ARBA" id="ARBA00004496"/>
    </source>
</evidence>
<keyword evidence="19" id="KW-1185">Reference proteome</keyword>
<dbReference type="PANTHER" id="PTHR16308">
    <property type="entry name" value="UBIQUITIN ASSOCIATED PROTEIN 2-LIKE/LINGERER"/>
    <property type="match status" value="1"/>
</dbReference>
<keyword evidence="8" id="KW-0597">Phosphoprotein</keyword>
<gene>
    <name evidence="18" type="ORF">E0L32_006871</name>
</gene>
<evidence type="ECO:0000256" key="13">
    <source>
        <dbReference type="ARBA" id="ARBA00023125"/>
    </source>
</evidence>
<dbReference type="STRING" id="1093900.A0A507B535"/>
<feature type="compositionally biased region" description="Low complexity" evidence="16">
    <location>
        <begin position="734"/>
        <end position="763"/>
    </location>
</feature>
<feature type="region of interest" description="Disordered" evidence="16">
    <location>
        <begin position="787"/>
        <end position="1017"/>
    </location>
</feature>
<keyword evidence="7" id="KW-0963">Cytoplasm</keyword>
<feature type="compositionally biased region" description="Low complexity" evidence="16">
    <location>
        <begin position="818"/>
        <end position="833"/>
    </location>
</feature>
<feature type="compositionally biased region" description="Low complexity" evidence="16">
    <location>
        <begin position="408"/>
        <end position="441"/>
    </location>
</feature>
<dbReference type="GO" id="GO:0005634">
    <property type="term" value="C:nucleus"/>
    <property type="evidence" value="ECO:0007669"/>
    <property type="project" value="UniProtKB-SubCell"/>
</dbReference>
<feature type="compositionally biased region" description="Low complexity" evidence="16">
    <location>
        <begin position="596"/>
        <end position="607"/>
    </location>
</feature>
<sequence length="1017" mass="104951">MSSEVQARPAASRGRGAGRGGRGGFSSRGGARIQNRSATNGDDSLAALNEDEGEIGQLKKLHGDKIGLIKEMFPDWSDVDILFALQETDGDVSIAVTRIAEGKQSSEFLHFTRTGPLSIAKSSIASPNCTLAAYMLSRCGLKLTDLFPSRSGTISQWGEVSKPKKDRTRPKPKENTFTTTTGDSAPARNARGGRGGVEGGRGRGRATERGGRAARGKSAHATTNGARPEKPLSVPTDESSAWDAHKASDETGAWGSSDATAAAPSESATKNTSTTAAPAAAKSNPDTAPAAPAQKTWASMLRQSTVPKAAPKPKPAPAPKPEETIEPLPPVAEPEAPEPEAPAEDVAEPKKEAAPAQEIPTVVVPEVALPPSKDQLTETNLEQIVDSSHPPDTETARSEAADSWDPRLAAASATATPLSASQQQHQNARAAASGYAATALKATERTATRTPSHSRRVLDQEEAVRMPGNRDVDRTTVQFGALSFSGADEDIDGDREDPETRGQPPVESPVSHPRASLPPVPQPASVPEAFPAQKPVTSLPTPQGPTGTLRPEAPISQPVVADVSVAAPVAAPQQPAVASQAPQAPAQQYGRFGPASSQEPSSYSQEPFDSFNQPTNTSSTQSQYDGFQNQQQAQAQSQQPGGAFSSAPSDYSSYYTADAQNRGPYNYYNHSQNYGQQQSGQGQQEGVSQQQRAYGGYGGPQADNLSQYPQSAASRYGSGSAADTQNSGNTTPNPAAQAQQQAGPGAGQSQSHAQQQQQPHGSQYPYNHPYYQSPYYAAYMNQYPGYGQGAFGGPYGGKGGYGQQHPYMSPQGPHDHSSSQGSGFGQSSLNRGDSGLGSGLGDYGRVGSSQSGTQSGFGGSGFGGSHDSFSRGASSYQSQSGQGYNAQSSQPGSGPAGSDDLKPFGESKATGGPSPSLGGARPGSATNTTPSQSGLPATQSNQQGGMGMGGYGGNYPAHLQQGGHGLHGGQSGSAGYGMSGGAGQGHASNPYGGAYGGQGFGGSFYGNQPRGWGGNYH</sequence>
<evidence type="ECO:0000256" key="14">
    <source>
        <dbReference type="ARBA" id="ARBA00023204"/>
    </source>
</evidence>
<feature type="compositionally biased region" description="Polar residues" evidence="16">
    <location>
        <begin position="535"/>
        <end position="546"/>
    </location>
</feature>
<feature type="compositionally biased region" description="Gly residues" evidence="16">
    <location>
        <begin position="855"/>
        <end position="864"/>
    </location>
</feature>
<keyword evidence="10" id="KW-0833">Ubl conjugation pathway</keyword>
<feature type="region of interest" description="Disordered" evidence="16">
    <location>
        <begin position="1"/>
        <end position="44"/>
    </location>
</feature>
<feature type="compositionally biased region" description="Low complexity" evidence="16">
    <location>
        <begin position="268"/>
        <end position="288"/>
    </location>
</feature>
<evidence type="ECO:0000259" key="17">
    <source>
        <dbReference type="PROSITE" id="PS51140"/>
    </source>
</evidence>
<dbReference type="PANTHER" id="PTHR16308:SF13">
    <property type="entry name" value="PROTEIN LINGERER"/>
    <property type="match status" value="1"/>
</dbReference>
<feature type="compositionally biased region" description="Low complexity" evidence="16">
    <location>
        <begin position="665"/>
        <end position="691"/>
    </location>
</feature>
<dbReference type="InterPro" id="IPR051833">
    <property type="entry name" value="TC-DDR_regulator"/>
</dbReference>
<dbReference type="AlphaFoldDB" id="A0A507B535"/>
<feature type="compositionally biased region" description="Low complexity" evidence="16">
    <location>
        <begin position="626"/>
        <end position="647"/>
    </location>
</feature>
<feature type="compositionally biased region" description="Gly residues" evidence="16">
    <location>
        <begin position="962"/>
        <end position="984"/>
    </location>
</feature>
<reference evidence="18 19" key="1">
    <citation type="submission" date="2019-06" db="EMBL/GenBank/DDBJ databases">
        <title>Draft genome sequence of the filamentous fungus Phialemoniopsis curvata isolated from diesel fuel.</title>
        <authorList>
            <person name="Varaljay V.A."/>
            <person name="Lyon W.J."/>
            <person name="Crouch A.L."/>
            <person name="Drake C.E."/>
            <person name="Hollomon J.M."/>
            <person name="Nadeau L.J."/>
            <person name="Nunn H.S."/>
            <person name="Stevenson B.S."/>
            <person name="Bojanowski C.L."/>
            <person name="Crookes-Goodson W.J."/>
        </authorList>
    </citation>
    <scope>NUCLEOTIDE SEQUENCE [LARGE SCALE GENOMIC DNA]</scope>
    <source>
        <strain evidence="18 19">D216</strain>
    </source>
</reference>
<feature type="compositionally biased region" description="Gly residues" evidence="16">
    <location>
        <begin position="834"/>
        <end position="844"/>
    </location>
</feature>
<evidence type="ECO:0000256" key="6">
    <source>
        <dbReference type="ARBA" id="ARBA00022454"/>
    </source>
</evidence>
<feature type="compositionally biased region" description="Basic and acidic residues" evidence="16">
    <location>
        <begin position="389"/>
        <end position="400"/>
    </location>
</feature>
<feature type="region of interest" description="Disordered" evidence="16">
    <location>
        <begin position="152"/>
        <end position="555"/>
    </location>
</feature>
<feature type="domain" description="CUE" evidence="17">
    <location>
        <begin position="61"/>
        <end position="104"/>
    </location>
</feature>
<dbReference type="RefSeq" id="XP_030994170.1">
    <property type="nucleotide sequence ID" value="XM_031141551.1"/>
</dbReference>
<evidence type="ECO:0000256" key="16">
    <source>
        <dbReference type="SAM" id="MobiDB-lite"/>
    </source>
</evidence>
<feature type="compositionally biased region" description="Low complexity" evidence="16">
    <location>
        <begin position="865"/>
        <end position="898"/>
    </location>
</feature>
<evidence type="ECO:0000256" key="7">
    <source>
        <dbReference type="ARBA" id="ARBA00022490"/>
    </source>
</evidence>
<evidence type="ECO:0000256" key="3">
    <source>
        <dbReference type="ARBA" id="ARBA00004574"/>
    </source>
</evidence>
<feature type="compositionally biased region" description="Polar residues" evidence="16">
    <location>
        <begin position="723"/>
        <end position="733"/>
    </location>
</feature>
<feature type="compositionally biased region" description="Low complexity" evidence="16">
    <location>
        <begin position="571"/>
        <end position="588"/>
    </location>
</feature>
<evidence type="ECO:0000256" key="4">
    <source>
        <dbReference type="ARBA" id="ARBA00005491"/>
    </source>
</evidence>
<dbReference type="GO" id="GO:0043130">
    <property type="term" value="F:ubiquitin binding"/>
    <property type="evidence" value="ECO:0007669"/>
    <property type="project" value="InterPro"/>
</dbReference>
<comment type="similarity">
    <text evidence="4">Belongs to the DEF1 family.</text>
</comment>
<feature type="compositionally biased region" description="Polar residues" evidence="16">
    <location>
        <begin position="648"/>
        <end position="659"/>
    </location>
</feature>
<dbReference type="InParanoid" id="A0A507B535"/>
<keyword evidence="9" id="KW-0227">DNA damage</keyword>
<dbReference type="GO" id="GO:0006281">
    <property type="term" value="P:DNA repair"/>
    <property type="evidence" value="ECO:0007669"/>
    <property type="project" value="UniProtKB-KW"/>
</dbReference>
<evidence type="ECO:0000256" key="1">
    <source>
        <dbReference type="ARBA" id="ARBA00004123"/>
    </source>
</evidence>
<name>A0A507B535_9PEZI</name>
<keyword evidence="14" id="KW-0234">DNA repair</keyword>
<keyword evidence="13" id="KW-0238">DNA-binding</keyword>
<keyword evidence="12" id="KW-0779">Telomere</keyword>
<feature type="compositionally biased region" description="Acidic residues" evidence="16">
    <location>
        <begin position="487"/>
        <end position="497"/>
    </location>
</feature>
<feature type="compositionally biased region" description="Gly residues" evidence="16">
    <location>
        <begin position="993"/>
        <end position="1004"/>
    </location>
</feature>
<keyword evidence="15" id="KW-0539">Nucleus</keyword>
<comment type="subcellular location">
    <subcellularLocation>
        <location evidence="3">Chromosome</location>
        <location evidence="3">Telomere</location>
    </subcellularLocation>
    <subcellularLocation>
        <location evidence="2">Cytoplasm</location>
    </subcellularLocation>
    <subcellularLocation>
        <location evidence="1">Nucleus</location>
    </subcellularLocation>
</comment>
<feature type="compositionally biased region" description="Low complexity" evidence="16">
    <location>
        <begin position="845"/>
        <end position="854"/>
    </location>
</feature>
<dbReference type="GO" id="GO:0005737">
    <property type="term" value="C:cytoplasm"/>
    <property type="evidence" value="ECO:0007669"/>
    <property type="project" value="UniProtKB-SubCell"/>
</dbReference>
<evidence type="ECO:0000313" key="18">
    <source>
        <dbReference type="EMBL" id="TPX12459.1"/>
    </source>
</evidence>
<evidence type="ECO:0000256" key="11">
    <source>
        <dbReference type="ARBA" id="ARBA00022843"/>
    </source>
</evidence>
<protein>
    <recommendedName>
        <fullName evidence="5">RNA polymerase II degradation factor 1</fullName>
    </recommendedName>
</protein>
<evidence type="ECO:0000256" key="5">
    <source>
        <dbReference type="ARBA" id="ARBA00020536"/>
    </source>
</evidence>
<dbReference type="CDD" id="cd14368">
    <property type="entry name" value="CUE_DEF1_like"/>
    <property type="match status" value="1"/>
</dbReference>
<dbReference type="InterPro" id="IPR041803">
    <property type="entry name" value="DEF1_CUE"/>
</dbReference>
<feature type="compositionally biased region" description="Acidic residues" evidence="16">
    <location>
        <begin position="335"/>
        <end position="346"/>
    </location>
</feature>
<proteinExistence type="inferred from homology"/>
<feature type="compositionally biased region" description="Polar residues" evidence="16">
    <location>
        <begin position="610"/>
        <end position="625"/>
    </location>
</feature>
<keyword evidence="11" id="KW-0832">Ubl conjugation</keyword>
<feature type="compositionally biased region" description="Low complexity" evidence="16">
    <location>
        <begin position="711"/>
        <end position="722"/>
    </location>
</feature>
<comment type="caution">
    <text evidence="18">The sequence shown here is derived from an EMBL/GenBank/DDBJ whole genome shotgun (WGS) entry which is preliminary data.</text>
</comment>
<dbReference type="PROSITE" id="PS51140">
    <property type="entry name" value="CUE"/>
    <property type="match status" value="1"/>
</dbReference>
<evidence type="ECO:0000256" key="12">
    <source>
        <dbReference type="ARBA" id="ARBA00022895"/>
    </source>
</evidence>
<evidence type="ECO:0000256" key="8">
    <source>
        <dbReference type="ARBA" id="ARBA00022553"/>
    </source>
</evidence>
<dbReference type="GO" id="GO:0003677">
    <property type="term" value="F:DNA binding"/>
    <property type="evidence" value="ECO:0007669"/>
    <property type="project" value="UniProtKB-KW"/>
</dbReference>
<feature type="compositionally biased region" description="Gly residues" evidence="16">
    <location>
        <begin position="944"/>
        <end position="953"/>
    </location>
</feature>
<dbReference type="GeneID" id="41974318"/>
<evidence type="ECO:0000313" key="19">
    <source>
        <dbReference type="Proteomes" id="UP000319257"/>
    </source>
</evidence>
<feature type="compositionally biased region" description="Gly residues" evidence="16">
    <location>
        <begin position="787"/>
        <end position="802"/>
    </location>
</feature>
<feature type="compositionally biased region" description="Basic and acidic residues" evidence="16">
    <location>
        <begin position="456"/>
        <end position="474"/>
    </location>
</feature>
<accession>A0A507B535</accession>
<feature type="compositionally biased region" description="Polar residues" evidence="16">
    <location>
        <begin position="924"/>
        <end position="940"/>
    </location>
</feature>
<evidence type="ECO:0000256" key="9">
    <source>
        <dbReference type="ARBA" id="ARBA00022763"/>
    </source>
</evidence>
<feature type="compositionally biased region" description="Polar residues" evidence="16">
    <location>
        <begin position="377"/>
        <end position="386"/>
    </location>
</feature>
<feature type="region of interest" description="Disordered" evidence="16">
    <location>
        <begin position="571"/>
        <end position="769"/>
    </location>
</feature>
<dbReference type="Proteomes" id="UP000319257">
    <property type="component" value="Unassembled WGS sequence"/>
</dbReference>
<feature type="compositionally biased region" description="Pro residues" evidence="16">
    <location>
        <begin position="310"/>
        <end position="319"/>
    </location>
</feature>
<dbReference type="OrthoDB" id="5396806at2759"/>
<dbReference type="Pfam" id="PF02845">
    <property type="entry name" value="CUE"/>
    <property type="match status" value="1"/>
</dbReference>
<feature type="compositionally biased region" description="Gly residues" evidence="16">
    <location>
        <begin position="15"/>
        <end position="27"/>
    </location>
</feature>
<dbReference type="EMBL" id="SKBQ01000040">
    <property type="protein sequence ID" value="TPX12459.1"/>
    <property type="molecule type" value="Genomic_DNA"/>
</dbReference>
<dbReference type="InterPro" id="IPR003892">
    <property type="entry name" value="CUE"/>
</dbReference>
<dbReference type="GO" id="GO:0000781">
    <property type="term" value="C:chromosome, telomeric region"/>
    <property type="evidence" value="ECO:0007669"/>
    <property type="project" value="UniProtKB-SubCell"/>
</dbReference>
<keyword evidence="6" id="KW-0158">Chromosome</keyword>